<proteinExistence type="predicted"/>
<dbReference type="AlphaFoldDB" id="A0A839QNN6"/>
<dbReference type="EMBL" id="JACHVS010000001">
    <property type="protein sequence ID" value="MBB2996245.1"/>
    <property type="molecule type" value="Genomic_DNA"/>
</dbReference>
<keyword evidence="2" id="KW-1185">Reference proteome</keyword>
<evidence type="ECO:0000313" key="2">
    <source>
        <dbReference type="Proteomes" id="UP000523000"/>
    </source>
</evidence>
<comment type="caution">
    <text evidence="1">The sequence shown here is derived from an EMBL/GenBank/DDBJ whole genome shotgun (WGS) entry which is preliminary data.</text>
</comment>
<reference evidence="1 2" key="1">
    <citation type="submission" date="2020-08" db="EMBL/GenBank/DDBJ databases">
        <title>Sequencing the genomes of 1000 actinobacteria strains.</title>
        <authorList>
            <person name="Klenk H.-P."/>
        </authorList>
    </citation>
    <scope>NUCLEOTIDE SEQUENCE [LARGE SCALE GENOMIC DNA]</scope>
    <source>
        <strain evidence="1 2">DSM 22826</strain>
    </source>
</reference>
<dbReference type="Proteomes" id="UP000523000">
    <property type="component" value="Unassembled WGS sequence"/>
</dbReference>
<sequence length="58" mass="6427">MFPCRSGPLCIRGFIGVADAARRRFGDMVQLVLMEIRAREDGMHHSPGPDLRAARGQC</sequence>
<dbReference type="RefSeq" id="WP_183511493.1">
    <property type="nucleotide sequence ID" value="NZ_BAABGK010000102.1"/>
</dbReference>
<organism evidence="1 2">
    <name type="scientific">Paeniglutamicibacter cryotolerans</name>
    <dbReference type="NCBI Taxonomy" id="670079"/>
    <lineage>
        <taxon>Bacteria</taxon>
        <taxon>Bacillati</taxon>
        <taxon>Actinomycetota</taxon>
        <taxon>Actinomycetes</taxon>
        <taxon>Micrococcales</taxon>
        <taxon>Micrococcaceae</taxon>
        <taxon>Paeniglutamicibacter</taxon>
    </lineage>
</organism>
<protein>
    <submittedName>
        <fullName evidence="1">Uncharacterized protein</fullName>
    </submittedName>
</protein>
<gene>
    <name evidence="1" type="ORF">E9229_002436</name>
</gene>
<accession>A0A839QNN6</accession>
<evidence type="ECO:0000313" key="1">
    <source>
        <dbReference type="EMBL" id="MBB2996245.1"/>
    </source>
</evidence>
<name>A0A839QNN6_9MICC</name>